<accession>A0A517SX52</accession>
<proteinExistence type="predicted"/>
<sequence>MLHSPPRNRWFLDNCNPATLRRFAVSATLIGVACLAIPSTSDAQQATASQQAEPTKPDQQLRPVESVDSLTRSMWLIQGTVHDALTGKPIPQVTMIPGSLSRDQSGKTVVRWRENLKRNMRDQLKWPRTSGYSVMRFKLIAEGYQPIITQRVYRGGPHIRLRVKMHPAVASDAVK</sequence>
<protein>
    <submittedName>
        <fullName evidence="2">Uncharacterized protein</fullName>
    </submittedName>
</protein>
<evidence type="ECO:0000313" key="2">
    <source>
        <dbReference type="EMBL" id="QDT60727.1"/>
    </source>
</evidence>
<dbReference type="EMBL" id="CP036272">
    <property type="protein sequence ID" value="QDT60727.1"/>
    <property type="molecule type" value="Genomic_DNA"/>
</dbReference>
<dbReference type="AlphaFoldDB" id="A0A517SX52"/>
<keyword evidence="3" id="KW-1185">Reference proteome</keyword>
<reference evidence="2 3" key="1">
    <citation type="submission" date="2019-02" db="EMBL/GenBank/DDBJ databases">
        <title>Deep-cultivation of Planctomycetes and their phenomic and genomic characterization uncovers novel biology.</title>
        <authorList>
            <person name="Wiegand S."/>
            <person name="Jogler M."/>
            <person name="Boedeker C."/>
            <person name="Pinto D."/>
            <person name="Vollmers J."/>
            <person name="Rivas-Marin E."/>
            <person name="Kohn T."/>
            <person name="Peeters S.H."/>
            <person name="Heuer A."/>
            <person name="Rast P."/>
            <person name="Oberbeckmann S."/>
            <person name="Bunk B."/>
            <person name="Jeske O."/>
            <person name="Meyerdierks A."/>
            <person name="Storesund J.E."/>
            <person name="Kallscheuer N."/>
            <person name="Luecker S."/>
            <person name="Lage O.M."/>
            <person name="Pohl T."/>
            <person name="Merkel B.J."/>
            <person name="Hornburger P."/>
            <person name="Mueller R.-W."/>
            <person name="Bruemmer F."/>
            <person name="Labrenz M."/>
            <person name="Spormann A.M."/>
            <person name="Op den Camp H."/>
            <person name="Overmann J."/>
            <person name="Amann R."/>
            <person name="Jetten M.S.M."/>
            <person name="Mascher T."/>
            <person name="Medema M.H."/>
            <person name="Devos D.P."/>
            <person name="Kaster A.-K."/>
            <person name="Ovreas L."/>
            <person name="Rohde M."/>
            <person name="Galperin M.Y."/>
            <person name="Jogler C."/>
        </authorList>
    </citation>
    <scope>NUCLEOTIDE SEQUENCE [LARGE SCALE GENOMIC DNA]</scope>
    <source>
        <strain evidence="2 3">SV_7m_r</strain>
    </source>
</reference>
<name>A0A517SX52_9BACT</name>
<evidence type="ECO:0000256" key="1">
    <source>
        <dbReference type="SAM" id="MobiDB-lite"/>
    </source>
</evidence>
<dbReference type="Proteomes" id="UP000315003">
    <property type="component" value="Chromosome"/>
</dbReference>
<gene>
    <name evidence="2" type="ORF">SV7mr_32530</name>
</gene>
<evidence type="ECO:0000313" key="3">
    <source>
        <dbReference type="Proteomes" id="UP000315003"/>
    </source>
</evidence>
<dbReference type="PROSITE" id="PS51257">
    <property type="entry name" value="PROKAR_LIPOPROTEIN"/>
    <property type="match status" value="1"/>
</dbReference>
<dbReference type="RefSeq" id="WP_145273847.1">
    <property type="nucleotide sequence ID" value="NZ_CP036272.1"/>
</dbReference>
<dbReference type="OrthoDB" id="279966at2"/>
<organism evidence="2 3">
    <name type="scientific">Stieleria bergensis</name>
    <dbReference type="NCBI Taxonomy" id="2528025"/>
    <lineage>
        <taxon>Bacteria</taxon>
        <taxon>Pseudomonadati</taxon>
        <taxon>Planctomycetota</taxon>
        <taxon>Planctomycetia</taxon>
        <taxon>Pirellulales</taxon>
        <taxon>Pirellulaceae</taxon>
        <taxon>Stieleria</taxon>
    </lineage>
</organism>
<feature type="region of interest" description="Disordered" evidence="1">
    <location>
        <begin position="45"/>
        <end position="64"/>
    </location>
</feature>